<proteinExistence type="predicted"/>
<comment type="caution">
    <text evidence="1">The sequence shown here is derived from an EMBL/GenBank/DDBJ whole genome shotgun (WGS) entry which is preliminary data.</text>
</comment>
<reference evidence="1" key="1">
    <citation type="journal article" date="2014" name="Front. Microbiol.">
        <title>High frequency of phylogenetically diverse reductive dehalogenase-homologous genes in deep subseafloor sedimentary metagenomes.</title>
        <authorList>
            <person name="Kawai M."/>
            <person name="Futagami T."/>
            <person name="Toyoda A."/>
            <person name="Takaki Y."/>
            <person name="Nishi S."/>
            <person name="Hori S."/>
            <person name="Arai W."/>
            <person name="Tsubouchi T."/>
            <person name="Morono Y."/>
            <person name="Uchiyama I."/>
            <person name="Ito T."/>
            <person name="Fujiyama A."/>
            <person name="Inagaki F."/>
            <person name="Takami H."/>
        </authorList>
    </citation>
    <scope>NUCLEOTIDE SEQUENCE</scope>
    <source>
        <strain evidence="1">Expedition CK06-06</strain>
    </source>
</reference>
<sequence length="66" mass="7435">MANETTVVHVTHESVLEKRALVAEHFVDVKIVVVGLLDNIIEHRIVAGMFFYDAAHRGHLVSTKNR</sequence>
<organism evidence="1">
    <name type="scientific">marine sediment metagenome</name>
    <dbReference type="NCBI Taxonomy" id="412755"/>
    <lineage>
        <taxon>unclassified sequences</taxon>
        <taxon>metagenomes</taxon>
        <taxon>ecological metagenomes</taxon>
    </lineage>
</organism>
<dbReference type="AlphaFoldDB" id="X1RZS7"/>
<accession>X1RZS7</accession>
<protein>
    <submittedName>
        <fullName evidence="1">Uncharacterized protein</fullName>
    </submittedName>
</protein>
<gene>
    <name evidence="1" type="ORF">S12H4_19820</name>
</gene>
<evidence type="ECO:0000313" key="1">
    <source>
        <dbReference type="EMBL" id="GAI86148.1"/>
    </source>
</evidence>
<feature type="non-terminal residue" evidence="1">
    <location>
        <position position="66"/>
    </location>
</feature>
<name>X1RZS7_9ZZZZ</name>
<dbReference type="EMBL" id="BARW01009966">
    <property type="protein sequence ID" value="GAI86148.1"/>
    <property type="molecule type" value="Genomic_DNA"/>
</dbReference>